<evidence type="ECO:0000259" key="2">
    <source>
        <dbReference type="SMART" id="SM00594"/>
    </source>
</evidence>
<sequence>MSGLSGAVGAASCGHNQKPKGLEPTLSHHSNLFSGSDFHVHDHGKDSSLRGSLRLKPSTGEDNTPAEEKSVALGQSAQETPYGGGSMAPASEESQMSASLLAALYPPPIVILYTGTLQEAFIAALQENRLLLVHVQGQDIPSMAMNTGAFGDRRVQTIVGDHFIFVQVKRGTSEAHSLIEGLSLATLPALVVLQPLNAAPLERHQGFLGADRVLQILTRQQATASAGAASSRGASLLSQDAGEQQAREPLSALQAAHVPQKAPLPRFLVPAESSWGENSAADRSLRSKAGDDATGGRGQASLASIPDEDVDTEGVHYYQPRIPSNARQGTSGGCIYGYGYDRAAKKWKVQLHGAQGQQQGKRFADKREAADATLELWAQQQPRGAAASRTVCDAGPSNARGAWRRIEVV</sequence>
<feature type="compositionally biased region" description="Low complexity" evidence="1">
    <location>
        <begin position="228"/>
        <end position="238"/>
    </location>
</feature>
<evidence type="ECO:0000256" key="1">
    <source>
        <dbReference type="SAM" id="MobiDB-lite"/>
    </source>
</evidence>
<name>A0AAW1PB98_9CHLO</name>
<dbReference type="InterPro" id="IPR036249">
    <property type="entry name" value="Thioredoxin-like_sf"/>
</dbReference>
<dbReference type="InterPro" id="IPR006577">
    <property type="entry name" value="UAS"/>
</dbReference>
<evidence type="ECO:0000313" key="4">
    <source>
        <dbReference type="Proteomes" id="UP001465755"/>
    </source>
</evidence>
<proteinExistence type="predicted"/>
<dbReference type="Gene3D" id="3.40.30.10">
    <property type="entry name" value="Glutaredoxin"/>
    <property type="match status" value="1"/>
</dbReference>
<keyword evidence="4" id="KW-1185">Reference proteome</keyword>
<organism evidence="3 4">
    <name type="scientific">Symbiochloris irregularis</name>
    <dbReference type="NCBI Taxonomy" id="706552"/>
    <lineage>
        <taxon>Eukaryota</taxon>
        <taxon>Viridiplantae</taxon>
        <taxon>Chlorophyta</taxon>
        <taxon>core chlorophytes</taxon>
        <taxon>Trebouxiophyceae</taxon>
        <taxon>Trebouxiales</taxon>
        <taxon>Trebouxiaceae</taxon>
        <taxon>Symbiochloris</taxon>
    </lineage>
</organism>
<accession>A0AAW1PB98</accession>
<dbReference type="SUPFAM" id="SSF52833">
    <property type="entry name" value="Thioredoxin-like"/>
    <property type="match status" value="1"/>
</dbReference>
<protein>
    <recommendedName>
        <fullName evidence="2">UAS domain-containing protein</fullName>
    </recommendedName>
</protein>
<dbReference type="Proteomes" id="UP001465755">
    <property type="component" value="Unassembled WGS sequence"/>
</dbReference>
<feature type="region of interest" description="Disordered" evidence="1">
    <location>
        <begin position="273"/>
        <end position="308"/>
    </location>
</feature>
<gene>
    <name evidence="3" type="ORF">WJX73_010276</name>
</gene>
<evidence type="ECO:0000313" key="3">
    <source>
        <dbReference type="EMBL" id="KAK9805064.1"/>
    </source>
</evidence>
<dbReference type="EMBL" id="JALJOQ010000046">
    <property type="protein sequence ID" value="KAK9805064.1"/>
    <property type="molecule type" value="Genomic_DNA"/>
</dbReference>
<feature type="region of interest" description="Disordered" evidence="1">
    <location>
        <begin position="228"/>
        <end position="257"/>
    </location>
</feature>
<feature type="domain" description="UAS" evidence="2">
    <location>
        <begin position="100"/>
        <end position="218"/>
    </location>
</feature>
<feature type="region of interest" description="Disordered" evidence="1">
    <location>
        <begin position="1"/>
        <end position="91"/>
    </location>
</feature>
<feature type="compositionally biased region" description="Basic and acidic residues" evidence="1">
    <location>
        <begin position="38"/>
        <end position="48"/>
    </location>
</feature>
<dbReference type="SMART" id="SM00594">
    <property type="entry name" value="UAS"/>
    <property type="match status" value="1"/>
</dbReference>
<reference evidence="3 4" key="1">
    <citation type="journal article" date="2024" name="Nat. Commun.">
        <title>Phylogenomics reveals the evolutionary origins of lichenization in chlorophyte algae.</title>
        <authorList>
            <person name="Puginier C."/>
            <person name="Libourel C."/>
            <person name="Otte J."/>
            <person name="Skaloud P."/>
            <person name="Haon M."/>
            <person name="Grisel S."/>
            <person name="Petersen M."/>
            <person name="Berrin J.G."/>
            <person name="Delaux P.M."/>
            <person name="Dal Grande F."/>
            <person name="Keller J."/>
        </authorList>
    </citation>
    <scope>NUCLEOTIDE SEQUENCE [LARGE SCALE GENOMIC DNA]</scope>
    <source>
        <strain evidence="3 4">SAG 2036</strain>
    </source>
</reference>
<dbReference type="AlphaFoldDB" id="A0AAW1PB98"/>
<comment type="caution">
    <text evidence="3">The sequence shown here is derived from an EMBL/GenBank/DDBJ whole genome shotgun (WGS) entry which is preliminary data.</text>
</comment>